<keyword evidence="2" id="KW-1185">Reference proteome</keyword>
<evidence type="ECO:0000313" key="1">
    <source>
        <dbReference type="EMBL" id="AGA28430.1"/>
    </source>
</evidence>
<organism evidence="1 2">
    <name type="scientific">Singulisphaera acidiphila (strain ATCC BAA-1392 / DSM 18658 / VKM B-2454 / MOB10)</name>
    <dbReference type="NCBI Taxonomy" id="886293"/>
    <lineage>
        <taxon>Bacteria</taxon>
        <taxon>Pseudomonadati</taxon>
        <taxon>Planctomycetota</taxon>
        <taxon>Planctomycetia</taxon>
        <taxon>Isosphaerales</taxon>
        <taxon>Isosphaeraceae</taxon>
        <taxon>Singulisphaera</taxon>
    </lineage>
</organism>
<gene>
    <name evidence="1" type="ordered locus">Sinac_4227</name>
</gene>
<dbReference type="AlphaFoldDB" id="L0DHV9"/>
<sequence>MKHAQSCFTILSLMIVGCWDPSNDWPEPSTGVPSTVVDRSRLPGTTAKANSMISKSEAVAIARKYIRGRVNLQKGAPIEVGMSDKIYTV</sequence>
<dbReference type="PROSITE" id="PS51257">
    <property type="entry name" value="PROKAR_LIPOPROTEIN"/>
    <property type="match status" value="1"/>
</dbReference>
<evidence type="ECO:0000313" key="2">
    <source>
        <dbReference type="Proteomes" id="UP000010798"/>
    </source>
</evidence>
<dbReference type="KEGG" id="saci:Sinac_4227"/>
<accession>L0DHV9</accession>
<reference evidence="1 2" key="1">
    <citation type="submission" date="2012-02" db="EMBL/GenBank/DDBJ databases">
        <title>Complete sequence of chromosome of Singulisphaera acidiphila DSM 18658.</title>
        <authorList>
            <consortium name="US DOE Joint Genome Institute (JGI-PGF)"/>
            <person name="Lucas S."/>
            <person name="Copeland A."/>
            <person name="Lapidus A."/>
            <person name="Glavina del Rio T."/>
            <person name="Dalin E."/>
            <person name="Tice H."/>
            <person name="Bruce D."/>
            <person name="Goodwin L."/>
            <person name="Pitluck S."/>
            <person name="Peters L."/>
            <person name="Ovchinnikova G."/>
            <person name="Chertkov O."/>
            <person name="Kyrpides N."/>
            <person name="Mavromatis K."/>
            <person name="Ivanova N."/>
            <person name="Brettin T."/>
            <person name="Detter J.C."/>
            <person name="Han C."/>
            <person name="Larimer F."/>
            <person name="Land M."/>
            <person name="Hauser L."/>
            <person name="Markowitz V."/>
            <person name="Cheng J.-F."/>
            <person name="Hugenholtz P."/>
            <person name="Woyke T."/>
            <person name="Wu D."/>
            <person name="Tindall B."/>
            <person name="Pomrenke H."/>
            <person name="Brambilla E."/>
            <person name="Klenk H.-P."/>
            <person name="Eisen J.A."/>
        </authorList>
    </citation>
    <scope>NUCLEOTIDE SEQUENCE [LARGE SCALE GENOMIC DNA]</scope>
    <source>
        <strain evidence="2">ATCC BAA-1392 / DSM 18658 / VKM B-2454 / MOB10</strain>
    </source>
</reference>
<name>L0DHV9_SINAD</name>
<dbReference type="HOGENOM" id="CLU_2452982_0_0_0"/>
<dbReference type="EMBL" id="CP003364">
    <property type="protein sequence ID" value="AGA28430.1"/>
    <property type="molecule type" value="Genomic_DNA"/>
</dbReference>
<protein>
    <submittedName>
        <fullName evidence="1">Uncharacterized protein</fullName>
    </submittedName>
</protein>
<proteinExistence type="predicted"/>
<dbReference type="Proteomes" id="UP000010798">
    <property type="component" value="Chromosome"/>
</dbReference>